<evidence type="ECO:0008006" key="4">
    <source>
        <dbReference type="Google" id="ProtNLM"/>
    </source>
</evidence>
<sequence length="164" mass="18695">MKLPAWIAAALSAFAATLLPACDIVNLPEIKPGITTQAEVRSRMGEPGFIHWNDDGTATWEYSRQPAGVHCYMISFDRQEIVSRLDQVLNEASYGLLRPGMSKDEVRRLYGQPARKRVFANLREEIWEWHIEGEMPFDETYFMVHFDTGHGAVKKSSKRIEPKA</sequence>
<dbReference type="Proteomes" id="UP000187526">
    <property type="component" value="Unassembled WGS sequence"/>
</dbReference>
<protein>
    <recommendedName>
        <fullName evidence="4">Lipoprotein SmpA/OmlA domain-containing protein</fullName>
    </recommendedName>
</protein>
<evidence type="ECO:0000313" key="3">
    <source>
        <dbReference type="Proteomes" id="UP000187526"/>
    </source>
</evidence>
<evidence type="ECO:0000313" key="2">
    <source>
        <dbReference type="EMBL" id="OMG56192.1"/>
    </source>
</evidence>
<accession>A0A1R1IBZ1</accession>
<feature type="signal peptide" evidence="1">
    <location>
        <begin position="1"/>
        <end position="15"/>
    </location>
</feature>
<dbReference type="STRING" id="418702.BJN45_00730"/>
<keyword evidence="3" id="KW-1185">Reference proteome</keyword>
<dbReference type="OrthoDB" id="5297256at2"/>
<comment type="caution">
    <text evidence="2">The sequence shown here is derived from an EMBL/GenBank/DDBJ whole genome shotgun (WGS) entry which is preliminary data.</text>
</comment>
<keyword evidence="1" id="KW-0732">Signal</keyword>
<dbReference type="AlphaFoldDB" id="A0A1R1IBZ1"/>
<feature type="chain" id="PRO_5012616169" description="Lipoprotein SmpA/OmlA domain-containing protein" evidence="1">
    <location>
        <begin position="16"/>
        <end position="164"/>
    </location>
</feature>
<organism evidence="2 3">
    <name type="scientific">Azonexus hydrophilus</name>
    <dbReference type="NCBI Taxonomy" id="418702"/>
    <lineage>
        <taxon>Bacteria</taxon>
        <taxon>Pseudomonadati</taxon>
        <taxon>Pseudomonadota</taxon>
        <taxon>Betaproteobacteria</taxon>
        <taxon>Rhodocyclales</taxon>
        <taxon>Azonexaceae</taxon>
        <taxon>Azonexus</taxon>
    </lineage>
</organism>
<reference evidence="2 3" key="1">
    <citation type="submission" date="2016-10" db="EMBL/GenBank/DDBJ databases">
        <title>Alkaliphiles isolated from bioreactors.</title>
        <authorList>
            <person name="Salah Z."/>
            <person name="Rout S.P."/>
            <person name="Humphreys P.N."/>
        </authorList>
    </citation>
    <scope>NUCLEOTIDE SEQUENCE [LARGE SCALE GENOMIC DNA]</scope>
    <source>
        <strain evidence="2 3">ZS02</strain>
    </source>
</reference>
<proteinExistence type="predicted"/>
<dbReference type="RefSeq" id="WP_076091104.1">
    <property type="nucleotide sequence ID" value="NZ_MTHD01000001.1"/>
</dbReference>
<name>A0A1R1IBZ1_9RHOO</name>
<evidence type="ECO:0000256" key="1">
    <source>
        <dbReference type="SAM" id="SignalP"/>
    </source>
</evidence>
<dbReference type="EMBL" id="MTHD01000001">
    <property type="protein sequence ID" value="OMG56192.1"/>
    <property type="molecule type" value="Genomic_DNA"/>
</dbReference>
<gene>
    <name evidence="2" type="ORF">BJN45_00730</name>
</gene>